<sequence length="190" mass="19642">MPTTPVTAFAEVVDTVAHLVEAVEEEQWSAPTPCTGWDVRELVEHLVTGQRAFAAVMGAEPPLPALDADPAPEALQEVFRTSAAALVAAFQGPGALERTVQAPVGEVPGAVALSLQTLEHLVHGWDLAQAIGQKALFDDATVERETGFARGLMAQVPSGPGAPFAPSRTAPEGAPALDRLAALLGRGISA</sequence>
<evidence type="ECO:0000313" key="2">
    <source>
        <dbReference type="EMBL" id="MFC4560560.1"/>
    </source>
</evidence>
<dbReference type="RefSeq" id="WP_378570782.1">
    <property type="nucleotide sequence ID" value="NZ_JBHSFQ010000001.1"/>
</dbReference>
<dbReference type="EMBL" id="JBHSFQ010000001">
    <property type="protein sequence ID" value="MFC4560560.1"/>
    <property type="molecule type" value="Genomic_DNA"/>
</dbReference>
<evidence type="ECO:0000259" key="1">
    <source>
        <dbReference type="Pfam" id="PF11716"/>
    </source>
</evidence>
<dbReference type="Pfam" id="PF11716">
    <property type="entry name" value="MDMPI_N"/>
    <property type="match status" value="1"/>
</dbReference>
<name>A0ABV9DNX5_9ACTN</name>
<reference evidence="3" key="1">
    <citation type="journal article" date="2019" name="Int. J. Syst. Evol. Microbiol.">
        <title>The Global Catalogue of Microorganisms (GCM) 10K type strain sequencing project: providing services to taxonomists for standard genome sequencing and annotation.</title>
        <authorList>
            <consortium name="The Broad Institute Genomics Platform"/>
            <consortium name="The Broad Institute Genome Sequencing Center for Infectious Disease"/>
            <person name="Wu L."/>
            <person name="Ma J."/>
        </authorList>
    </citation>
    <scope>NUCLEOTIDE SEQUENCE [LARGE SCALE GENOMIC DNA]</scope>
    <source>
        <strain evidence="3">XZYJ18</strain>
    </source>
</reference>
<proteinExistence type="predicted"/>
<dbReference type="InterPro" id="IPR017520">
    <property type="entry name" value="CHP03086"/>
</dbReference>
<dbReference type="SUPFAM" id="SSF109854">
    <property type="entry name" value="DinB/YfiT-like putative metalloenzymes"/>
    <property type="match status" value="1"/>
</dbReference>
<keyword evidence="3" id="KW-1185">Reference proteome</keyword>
<comment type="caution">
    <text evidence="2">The sequence shown here is derived from an EMBL/GenBank/DDBJ whole genome shotgun (WGS) entry which is preliminary data.</text>
</comment>
<dbReference type="NCBIfam" id="TIGR03086">
    <property type="entry name" value="TIGR03086 family metal-binding protein"/>
    <property type="match status" value="1"/>
</dbReference>
<feature type="domain" description="Mycothiol-dependent maleylpyruvate isomerase metal-binding" evidence="1">
    <location>
        <begin position="10"/>
        <end position="128"/>
    </location>
</feature>
<dbReference type="InterPro" id="IPR034660">
    <property type="entry name" value="DinB/YfiT-like"/>
</dbReference>
<dbReference type="Proteomes" id="UP001595923">
    <property type="component" value="Unassembled WGS sequence"/>
</dbReference>
<dbReference type="Gene3D" id="1.20.120.450">
    <property type="entry name" value="dinb family like domain"/>
    <property type="match status" value="1"/>
</dbReference>
<dbReference type="NCBIfam" id="TIGR03083">
    <property type="entry name" value="maleylpyruvate isomerase family mycothiol-dependent enzyme"/>
    <property type="match status" value="1"/>
</dbReference>
<accession>A0ABV9DNX5</accession>
<dbReference type="InterPro" id="IPR024344">
    <property type="entry name" value="MDMPI_metal-binding"/>
</dbReference>
<evidence type="ECO:0000313" key="3">
    <source>
        <dbReference type="Proteomes" id="UP001595923"/>
    </source>
</evidence>
<dbReference type="InterPro" id="IPR017517">
    <property type="entry name" value="Maleyloyr_isom"/>
</dbReference>
<gene>
    <name evidence="2" type="ORF">ACFO4E_01690</name>
</gene>
<organism evidence="2 3">
    <name type="scientific">Nocardiopsis mangrovi</name>
    <dbReference type="NCBI Taxonomy" id="1179818"/>
    <lineage>
        <taxon>Bacteria</taxon>
        <taxon>Bacillati</taxon>
        <taxon>Actinomycetota</taxon>
        <taxon>Actinomycetes</taxon>
        <taxon>Streptosporangiales</taxon>
        <taxon>Nocardiopsidaceae</taxon>
        <taxon>Nocardiopsis</taxon>
    </lineage>
</organism>
<protein>
    <submittedName>
        <fullName evidence="2">TIGR03086 family metal-binding protein</fullName>
    </submittedName>
</protein>